<proteinExistence type="predicted"/>
<feature type="transmembrane region" description="Helical" evidence="1">
    <location>
        <begin position="108"/>
        <end position="127"/>
    </location>
</feature>
<protein>
    <submittedName>
        <fullName evidence="2">Uncharacterized protein</fullName>
    </submittedName>
</protein>
<dbReference type="STRING" id="356305.SAMN05421841_1225"/>
<dbReference type="OrthoDB" id="764986at2"/>
<evidence type="ECO:0000313" key="2">
    <source>
        <dbReference type="EMBL" id="SEW13854.1"/>
    </source>
</evidence>
<name>A0A1I0PHZ3_9FLAO</name>
<organism evidence="2 3">
    <name type="scientific">Chryseobacterium wanjuense</name>
    <dbReference type="NCBI Taxonomy" id="356305"/>
    <lineage>
        <taxon>Bacteria</taxon>
        <taxon>Pseudomonadati</taxon>
        <taxon>Bacteroidota</taxon>
        <taxon>Flavobacteriia</taxon>
        <taxon>Flavobacteriales</taxon>
        <taxon>Weeksellaceae</taxon>
        <taxon>Chryseobacterium group</taxon>
        <taxon>Chryseobacterium</taxon>
    </lineage>
</organism>
<evidence type="ECO:0000256" key="1">
    <source>
        <dbReference type="SAM" id="Phobius"/>
    </source>
</evidence>
<keyword evidence="3" id="KW-1185">Reference proteome</keyword>
<dbReference type="RefSeq" id="WP_089791122.1">
    <property type="nucleotide sequence ID" value="NZ_FOIU01000001.1"/>
</dbReference>
<feature type="transmembrane region" description="Helical" evidence="1">
    <location>
        <begin position="14"/>
        <end position="31"/>
    </location>
</feature>
<accession>A0A1I0PHZ3</accession>
<gene>
    <name evidence="2" type="ORF">SAMN05421841_1225</name>
</gene>
<feature type="transmembrane region" description="Helical" evidence="1">
    <location>
        <begin position="43"/>
        <end position="64"/>
    </location>
</feature>
<dbReference type="Proteomes" id="UP000199469">
    <property type="component" value="Unassembled WGS sequence"/>
</dbReference>
<dbReference type="AlphaFoldDB" id="A0A1I0PHZ3"/>
<sequence length="130" mass="14446">MEDNLPKIYSKKTILGFSIFLSTLFGGVLLYQNLIDAKKKKEAYIVLGISILLTIITIAIVNIPEEPKSSLAYLCGLGGGSLLSYYFVPKYFPNEEEYPKKPIWKPLIIALIIVVIFVTLIVYGASIENG</sequence>
<evidence type="ECO:0000313" key="3">
    <source>
        <dbReference type="Proteomes" id="UP000199469"/>
    </source>
</evidence>
<dbReference type="EMBL" id="FOIU01000001">
    <property type="protein sequence ID" value="SEW13854.1"/>
    <property type="molecule type" value="Genomic_DNA"/>
</dbReference>
<keyword evidence="1" id="KW-0812">Transmembrane</keyword>
<reference evidence="3" key="1">
    <citation type="submission" date="2016-10" db="EMBL/GenBank/DDBJ databases">
        <authorList>
            <person name="Varghese N."/>
            <person name="Submissions S."/>
        </authorList>
    </citation>
    <scope>NUCLEOTIDE SEQUENCE [LARGE SCALE GENOMIC DNA]</scope>
    <source>
        <strain evidence="3">DSM 17724</strain>
    </source>
</reference>
<keyword evidence="1" id="KW-0472">Membrane</keyword>
<feature type="transmembrane region" description="Helical" evidence="1">
    <location>
        <begin position="70"/>
        <end position="88"/>
    </location>
</feature>
<keyword evidence="1" id="KW-1133">Transmembrane helix</keyword>